<protein>
    <submittedName>
        <fullName evidence="2">Uncharacterized protein</fullName>
    </submittedName>
</protein>
<feature type="compositionally biased region" description="Basic residues" evidence="1">
    <location>
        <begin position="126"/>
        <end position="144"/>
    </location>
</feature>
<feature type="compositionally biased region" description="Low complexity" evidence="1">
    <location>
        <begin position="151"/>
        <end position="160"/>
    </location>
</feature>
<accession>A0ABR0C9E8</accession>
<feature type="region of interest" description="Disordered" evidence="1">
    <location>
        <begin position="187"/>
        <end position="208"/>
    </location>
</feature>
<comment type="caution">
    <text evidence="2">The sequence shown here is derived from an EMBL/GenBank/DDBJ whole genome shotgun (WGS) entry which is preliminary data.</text>
</comment>
<evidence type="ECO:0000256" key="1">
    <source>
        <dbReference type="SAM" id="MobiDB-lite"/>
    </source>
</evidence>
<dbReference type="Proteomes" id="UP001287286">
    <property type="component" value="Unassembled WGS sequence"/>
</dbReference>
<proteinExistence type="predicted"/>
<name>A0ABR0C9E8_PURLI</name>
<organism evidence="2 3">
    <name type="scientific">Purpureocillium lilacinum</name>
    <name type="common">Paecilomyces lilacinus</name>
    <dbReference type="NCBI Taxonomy" id="33203"/>
    <lineage>
        <taxon>Eukaryota</taxon>
        <taxon>Fungi</taxon>
        <taxon>Dikarya</taxon>
        <taxon>Ascomycota</taxon>
        <taxon>Pezizomycotina</taxon>
        <taxon>Sordariomycetes</taxon>
        <taxon>Hypocreomycetidae</taxon>
        <taxon>Hypocreales</taxon>
        <taxon>Ophiocordycipitaceae</taxon>
        <taxon>Purpureocillium</taxon>
    </lineage>
</organism>
<feature type="region of interest" description="Disordered" evidence="1">
    <location>
        <begin position="123"/>
        <end position="160"/>
    </location>
</feature>
<gene>
    <name evidence="2" type="ORF">Purlil1_3009</name>
</gene>
<evidence type="ECO:0000313" key="3">
    <source>
        <dbReference type="Proteomes" id="UP001287286"/>
    </source>
</evidence>
<sequence>MKGGYAARDRKAPSYQSRKINNRLLHRKPCVHISAAGKGRGPGCVPRTKHGAPMQGIALELRPVAPFPAVLPGLATPPPTNLPAGGASAAGLSSAMGRTYSFPPLERERNEPRAKDISALGGFRRQQQRWRRVRRTPRRARTGTRRTPMEGPAGAARRPGYGTVIHKSMTAWPGDLTAWPPAGRLQDRHVRSDSRSGAGPPSSSRAIQPMGARFAGEKTAKKEGLGVLQLSEPAQRPPPLTRQTVVGWGTKHSARWAALPRFQFAGEGVAADAAQLSSIETTGHWIVSGGRWSFNFL</sequence>
<evidence type="ECO:0000313" key="2">
    <source>
        <dbReference type="EMBL" id="KAK4092388.1"/>
    </source>
</evidence>
<dbReference type="EMBL" id="JAWRVI010000008">
    <property type="protein sequence ID" value="KAK4092388.1"/>
    <property type="molecule type" value="Genomic_DNA"/>
</dbReference>
<feature type="compositionally biased region" description="Low complexity" evidence="1">
    <location>
        <begin position="195"/>
        <end position="206"/>
    </location>
</feature>
<reference evidence="2 3" key="1">
    <citation type="journal article" date="2024" name="Microbiol. Resour. Announc.">
        <title>Genome annotations for the ascomycete fungi Trichoderma harzianum, Trichoderma aggressivum, and Purpureocillium lilacinum.</title>
        <authorList>
            <person name="Beijen E.P.W."/>
            <person name="Ohm R.A."/>
        </authorList>
    </citation>
    <scope>NUCLEOTIDE SEQUENCE [LARGE SCALE GENOMIC DNA]</scope>
    <source>
        <strain evidence="2 3">CBS 150709</strain>
    </source>
</reference>
<keyword evidence="3" id="KW-1185">Reference proteome</keyword>